<name>C2JXH3_LACRM</name>
<proteinExistence type="predicted"/>
<gene>
    <name evidence="1" type="ORF">HMPREF0539_1607</name>
</gene>
<keyword evidence="2" id="KW-1185">Reference proteome</keyword>
<comment type="caution">
    <text evidence="1">The sequence shown here is derived from an EMBL/GenBank/DDBJ whole genome shotgun (WGS) entry which is preliminary data.</text>
</comment>
<dbReference type="EMBL" id="ACIZ01000066">
    <property type="protein sequence ID" value="EEN80306.1"/>
    <property type="molecule type" value="Genomic_DNA"/>
</dbReference>
<accession>C2JXH3</accession>
<dbReference type="HOGENOM" id="CLU_3026645_0_0_9"/>
<evidence type="ECO:0000313" key="2">
    <source>
        <dbReference type="Proteomes" id="UP000004525"/>
    </source>
</evidence>
<dbReference type="AlphaFoldDB" id="C2JXH3"/>
<organism evidence="1 2">
    <name type="scientific">Lacticaseibacillus rhamnosus (strain LMS2-1)</name>
    <dbReference type="NCBI Taxonomy" id="525361"/>
    <lineage>
        <taxon>Bacteria</taxon>
        <taxon>Bacillati</taxon>
        <taxon>Bacillota</taxon>
        <taxon>Bacilli</taxon>
        <taxon>Lactobacillales</taxon>
        <taxon>Lactobacillaceae</taxon>
        <taxon>Lacticaseibacillus</taxon>
    </lineage>
</organism>
<sequence>MKRIASVTVIVPSVAVLPNPVFAMTKMSTMILIAMIILKKVFKVKSLFSHVDDGPVSL</sequence>
<reference evidence="1" key="1">
    <citation type="submission" date="2009-01" db="EMBL/GenBank/DDBJ databases">
        <authorList>
            <person name="Qin X."/>
            <person name="Bachman B."/>
            <person name="Battles P."/>
            <person name="Bell A."/>
            <person name="Bess C."/>
            <person name="Bickham C."/>
            <person name="Chaboub L."/>
            <person name="Chen D."/>
            <person name="Coyle M."/>
            <person name="Deiros D.R."/>
            <person name="Dinh H."/>
            <person name="Forbes L."/>
            <person name="Fowler G."/>
            <person name="Francisco L."/>
            <person name="Fu Q."/>
            <person name="Gubbala S."/>
            <person name="Hale W."/>
            <person name="Han Y."/>
            <person name="Hemphill L."/>
            <person name="Highlander S.K."/>
            <person name="Hirani K."/>
            <person name="Hogues M."/>
            <person name="Jackson L."/>
            <person name="Jakkamsetti A."/>
            <person name="Javaid M."/>
            <person name="Jiang H."/>
            <person name="Korchina V."/>
            <person name="Kovar C."/>
            <person name="Lara F."/>
            <person name="Lee S."/>
            <person name="Mata R."/>
            <person name="Mathew T."/>
            <person name="Moen C."/>
            <person name="Morales K."/>
            <person name="Munidasa M."/>
            <person name="Nazareth L."/>
            <person name="Ngo R."/>
            <person name="Nguyen L."/>
            <person name="Okwuonu G."/>
            <person name="Ongeri F."/>
            <person name="Patil S."/>
            <person name="Petrosino J."/>
            <person name="Pham C."/>
            <person name="Pham P."/>
            <person name="Pu L.-L."/>
            <person name="Puazo M."/>
            <person name="Raj R."/>
            <person name="Reid J."/>
            <person name="Rouhana J."/>
            <person name="Saada N."/>
            <person name="Shang Y."/>
            <person name="Simmons D."/>
            <person name="Thornton R."/>
            <person name="Warren J."/>
            <person name="Weissenberger G."/>
            <person name="Zhang J."/>
            <person name="Zhang L."/>
            <person name="Zhou C."/>
            <person name="Zhu D."/>
            <person name="Muzny D."/>
            <person name="Worley K."/>
            <person name="Gibbs R."/>
        </authorList>
    </citation>
    <scope>NUCLEOTIDE SEQUENCE [LARGE SCALE GENOMIC DNA]</scope>
    <source>
        <strain evidence="1">LMS2-1</strain>
    </source>
</reference>
<protein>
    <submittedName>
        <fullName evidence="1">Uncharacterized protein</fullName>
    </submittedName>
</protein>
<evidence type="ECO:0000313" key="1">
    <source>
        <dbReference type="EMBL" id="EEN80306.1"/>
    </source>
</evidence>
<dbReference type="Proteomes" id="UP000004525">
    <property type="component" value="Unassembled WGS sequence"/>
</dbReference>